<dbReference type="SUPFAM" id="SSF48557">
    <property type="entry name" value="L-aspartase-like"/>
    <property type="match status" value="1"/>
</dbReference>
<comment type="caution">
    <text evidence="1">The sequence shown here is derived from an EMBL/GenBank/DDBJ whole genome shotgun (WGS) entry which is preliminary data.</text>
</comment>
<proteinExistence type="predicted"/>
<dbReference type="GO" id="GO:0005829">
    <property type="term" value="C:cytosol"/>
    <property type="evidence" value="ECO:0007669"/>
    <property type="project" value="TreeGrafter"/>
</dbReference>
<accession>A0AAE1I8H2</accession>
<dbReference type="PANTHER" id="PTHR43814">
    <property type="entry name" value="ARGININOSUCCINATE LYASE"/>
    <property type="match status" value="1"/>
</dbReference>
<dbReference type="InterPro" id="IPR008948">
    <property type="entry name" value="L-Aspartase-like"/>
</dbReference>
<dbReference type="GO" id="GO:0004056">
    <property type="term" value="F:argininosuccinate lyase activity"/>
    <property type="evidence" value="ECO:0007669"/>
    <property type="project" value="InterPro"/>
</dbReference>
<gene>
    <name evidence="1" type="ORF">Triagg1_9588</name>
</gene>
<dbReference type="AlphaFoldDB" id="A0AAE1I8H2"/>
<sequence length="172" mass="18546">MGSIAFARSNAKAGIISLEELESGLREVEKELEADTFSIVPGVEPRLFDEAIGCCQIHSPVSDLQKLGEVIKSVNWNTLGCGALAGNPFEIDRDLITKELGFHSPAEFGFIHLSDAYSTGLPSNYNKGVLSQETHNISGQCAAKSDKTGIPMDEISLKQLKAIGDCFEEDIT</sequence>
<dbReference type="Proteomes" id="UP001273209">
    <property type="component" value="Unassembled WGS sequence"/>
</dbReference>
<dbReference type="GO" id="GO:0042450">
    <property type="term" value="P:L-arginine biosynthetic process via ornithine"/>
    <property type="evidence" value="ECO:0007669"/>
    <property type="project" value="InterPro"/>
</dbReference>
<name>A0AAE1I8H2_9HYPO</name>
<dbReference type="EMBL" id="JAWRVG010000056">
    <property type="protein sequence ID" value="KAK4063203.1"/>
    <property type="molecule type" value="Genomic_DNA"/>
</dbReference>
<keyword evidence="2" id="KW-1185">Reference proteome</keyword>
<protein>
    <submittedName>
        <fullName evidence="1">Uncharacterized protein</fullName>
    </submittedName>
</protein>
<dbReference type="Gene3D" id="1.10.275.10">
    <property type="entry name" value="Fumarase/aspartase (N-terminal domain)"/>
    <property type="match status" value="1"/>
</dbReference>
<reference evidence="1" key="1">
    <citation type="submission" date="2023-11" db="EMBL/GenBank/DDBJ databases">
        <title>The genome sequences of three competitors of mushroom-forming fungi.</title>
        <authorList>
            <person name="Beijen E."/>
            <person name="Ohm R.A."/>
        </authorList>
    </citation>
    <scope>NUCLEOTIDE SEQUENCE</scope>
    <source>
        <strain evidence="1">CBS 100526</strain>
    </source>
</reference>
<evidence type="ECO:0000313" key="2">
    <source>
        <dbReference type="Proteomes" id="UP001273209"/>
    </source>
</evidence>
<evidence type="ECO:0000313" key="1">
    <source>
        <dbReference type="EMBL" id="KAK4063203.1"/>
    </source>
</evidence>
<dbReference type="InterPro" id="IPR009049">
    <property type="entry name" value="Argininosuccinate_lyase"/>
</dbReference>
<dbReference type="Gene3D" id="1.10.40.30">
    <property type="entry name" value="Fumarase/aspartase (C-terminal domain)"/>
    <property type="match status" value="1"/>
</dbReference>
<dbReference type="RefSeq" id="XP_062751405.1">
    <property type="nucleotide sequence ID" value="XM_062904562.1"/>
</dbReference>
<organism evidence="1 2">
    <name type="scientific">Trichoderma aggressivum f. europaeum</name>
    <dbReference type="NCBI Taxonomy" id="173218"/>
    <lineage>
        <taxon>Eukaryota</taxon>
        <taxon>Fungi</taxon>
        <taxon>Dikarya</taxon>
        <taxon>Ascomycota</taxon>
        <taxon>Pezizomycotina</taxon>
        <taxon>Sordariomycetes</taxon>
        <taxon>Hypocreomycetidae</taxon>
        <taxon>Hypocreales</taxon>
        <taxon>Hypocreaceae</taxon>
        <taxon>Trichoderma</taxon>
    </lineage>
</organism>
<dbReference type="PANTHER" id="PTHR43814:SF1">
    <property type="entry name" value="ARGININOSUCCINATE LYASE"/>
    <property type="match status" value="1"/>
</dbReference>
<dbReference type="InterPro" id="IPR024083">
    <property type="entry name" value="Fumarase/histidase_N"/>
</dbReference>
<dbReference type="GeneID" id="87924466"/>